<dbReference type="Proteomes" id="UP001176961">
    <property type="component" value="Unassembled WGS sequence"/>
</dbReference>
<dbReference type="EMBL" id="CATQJL010000001">
    <property type="protein sequence ID" value="CAJ0590865.1"/>
    <property type="molecule type" value="Genomic_DNA"/>
</dbReference>
<keyword evidence="3" id="KW-1185">Reference proteome</keyword>
<sequence>MPKRGFFNDVLESGAARLIFQKDEGILMVLIKAQLELDALLEANKDDDLARMHLYVVESPPLVKEPSVQKDENSLPQESETPNFTDLDFSACKVCSEKASPK</sequence>
<accession>A0AA36DPZ0</accession>
<dbReference type="AlphaFoldDB" id="A0AA36DPZ0"/>
<comment type="caution">
    <text evidence="2">The sequence shown here is derived from an EMBL/GenBank/DDBJ whole genome shotgun (WGS) entry which is preliminary data.</text>
</comment>
<reference evidence="2" key="1">
    <citation type="submission" date="2023-07" db="EMBL/GenBank/DDBJ databases">
        <authorList>
            <consortium name="CYATHOMIX"/>
        </authorList>
    </citation>
    <scope>NUCLEOTIDE SEQUENCE</scope>
    <source>
        <strain evidence="2">N/A</strain>
    </source>
</reference>
<evidence type="ECO:0000313" key="2">
    <source>
        <dbReference type="EMBL" id="CAJ0590865.1"/>
    </source>
</evidence>
<proteinExistence type="predicted"/>
<evidence type="ECO:0000313" key="3">
    <source>
        <dbReference type="Proteomes" id="UP001176961"/>
    </source>
</evidence>
<feature type="region of interest" description="Disordered" evidence="1">
    <location>
        <begin position="64"/>
        <end position="84"/>
    </location>
</feature>
<name>A0AA36DPZ0_CYLNA</name>
<evidence type="ECO:0000256" key="1">
    <source>
        <dbReference type="SAM" id="MobiDB-lite"/>
    </source>
</evidence>
<gene>
    <name evidence="2" type="ORF">CYNAS_LOCUS2848</name>
</gene>
<organism evidence="2 3">
    <name type="scientific">Cylicocyclus nassatus</name>
    <name type="common">Nematode worm</name>
    <dbReference type="NCBI Taxonomy" id="53992"/>
    <lineage>
        <taxon>Eukaryota</taxon>
        <taxon>Metazoa</taxon>
        <taxon>Ecdysozoa</taxon>
        <taxon>Nematoda</taxon>
        <taxon>Chromadorea</taxon>
        <taxon>Rhabditida</taxon>
        <taxon>Rhabditina</taxon>
        <taxon>Rhabditomorpha</taxon>
        <taxon>Strongyloidea</taxon>
        <taxon>Strongylidae</taxon>
        <taxon>Cylicocyclus</taxon>
    </lineage>
</organism>
<feature type="compositionally biased region" description="Polar residues" evidence="1">
    <location>
        <begin position="74"/>
        <end position="84"/>
    </location>
</feature>
<protein>
    <submittedName>
        <fullName evidence="2">Uncharacterized protein</fullName>
    </submittedName>
</protein>